<reference evidence="1" key="1">
    <citation type="submission" date="2019-10" db="EMBL/GenBank/DDBJ databases">
        <authorList>
            <consortium name="DOE Joint Genome Institute"/>
            <person name="Kuo A."/>
            <person name="Miyauchi S."/>
            <person name="Kiss E."/>
            <person name="Drula E."/>
            <person name="Kohler A."/>
            <person name="Sanchez-Garcia M."/>
            <person name="Andreopoulos B."/>
            <person name="Barry K.W."/>
            <person name="Bonito G."/>
            <person name="Buee M."/>
            <person name="Carver A."/>
            <person name="Chen C."/>
            <person name="Cichocki N."/>
            <person name="Clum A."/>
            <person name="Culley D."/>
            <person name="Crous P.W."/>
            <person name="Fauchery L."/>
            <person name="Girlanda M."/>
            <person name="Hayes R."/>
            <person name="Keri Z."/>
            <person name="Labutti K."/>
            <person name="Lipzen A."/>
            <person name="Lombard V."/>
            <person name="Magnuson J."/>
            <person name="Maillard F."/>
            <person name="Morin E."/>
            <person name="Murat C."/>
            <person name="Nolan M."/>
            <person name="Ohm R."/>
            <person name="Pangilinan J."/>
            <person name="Pereira M."/>
            <person name="Perotto S."/>
            <person name="Peter M."/>
            <person name="Riley R."/>
            <person name="Sitrit Y."/>
            <person name="Stielow B."/>
            <person name="Szollosi G."/>
            <person name="Zifcakova L."/>
            <person name="Stursova M."/>
            <person name="Spatafora J.W."/>
            <person name="Tedersoo L."/>
            <person name="Vaario L.-M."/>
            <person name="Yamada A."/>
            <person name="Yan M."/>
            <person name="Wang P."/>
            <person name="Xu J."/>
            <person name="Bruns T."/>
            <person name="Baldrian P."/>
            <person name="Vilgalys R."/>
            <person name="Henrissat B."/>
            <person name="Grigoriev I.V."/>
            <person name="Hibbett D."/>
            <person name="Nagy L.G."/>
            <person name="Martin F.M."/>
        </authorList>
    </citation>
    <scope>NUCLEOTIDE SEQUENCE</scope>
    <source>
        <strain evidence="1">P2</strain>
    </source>
</reference>
<organism evidence="1 2">
    <name type="scientific">Thelephora ganbajun</name>
    <name type="common">Ganba fungus</name>
    <dbReference type="NCBI Taxonomy" id="370292"/>
    <lineage>
        <taxon>Eukaryota</taxon>
        <taxon>Fungi</taxon>
        <taxon>Dikarya</taxon>
        <taxon>Basidiomycota</taxon>
        <taxon>Agaricomycotina</taxon>
        <taxon>Agaricomycetes</taxon>
        <taxon>Thelephorales</taxon>
        <taxon>Thelephoraceae</taxon>
        <taxon>Thelephora</taxon>
    </lineage>
</organism>
<evidence type="ECO:0000313" key="2">
    <source>
        <dbReference type="Proteomes" id="UP000886501"/>
    </source>
</evidence>
<dbReference type="EMBL" id="MU117970">
    <property type="protein sequence ID" value="KAF9652195.1"/>
    <property type="molecule type" value="Genomic_DNA"/>
</dbReference>
<evidence type="ECO:0000313" key="1">
    <source>
        <dbReference type="EMBL" id="KAF9652195.1"/>
    </source>
</evidence>
<dbReference type="Proteomes" id="UP000886501">
    <property type="component" value="Unassembled WGS sequence"/>
</dbReference>
<reference evidence="1" key="2">
    <citation type="journal article" date="2020" name="Nat. Commun.">
        <title>Large-scale genome sequencing of mycorrhizal fungi provides insights into the early evolution of symbiotic traits.</title>
        <authorList>
            <person name="Miyauchi S."/>
            <person name="Kiss E."/>
            <person name="Kuo A."/>
            <person name="Drula E."/>
            <person name="Kohler A."/>
            <person name="Sanchez-Garcia M."/>
            <person name="Morin E."/>
            <person name="Andreopoulos B."/>
            <person name="Barry K.W."/>
            <person name="Bonito G."/>
            <person name="Buee M."/>
            <person name="Carver A."/>
            <person name="Chen C."/>
            <person name="Cichocki N."/>
            <person name="Clum A."/>
            <person name="Culley D."/>
            <person name="Crous P.W."/>
            <person name="Fauchery L."/>
            <person name="Girlanda M."/>
            <person name="Hayes R.D."/>
            <person name="Keri Z."/>
            <person name="LaButti K."/>
            <person name="Lipzen A."/>
            <person name="Lombard V."/>
            <person name="Magnuson J."/>
            <person name="Maillard F."/>
            <person name="Murat C."/>
            <person name="Nolan M."/>
            <person name="Ohm R.A."/>
            <person name="Pangilinan J."/>
            <person name="Pereira M.F."/>
            <person name="Perotto S."/>
            <person name="Peter M."/>
            <person name="Pfister S."/>
            <person name="Riley R."/>
            <person name="Sitrit Y."/>
            <person name="Stielow J.B."/>
            <person name="Szollosi G."/>
            <person name="Zifcakova L."/>
            <person name="Stursova M."/>
            <person name="Spatafora J.W."/>
            <person name="Tedersoo L."/>
            <person name="Vaario L.M."/>
            <person name="Yamada A."/>
            <person name="Yan M."/>
            <person name="Wang P."/>
            <person name="Xu J."/>
            <person name="Bruns T."/>
            <person name="Baldrian P."/>
            <person name="Vilgalys R."/>
            <person name="Dunand C."/>
            <person name="Henrissat B."/>
            <person name="Grigoriev I.V."/>
            <person name="Hibbett D."/>
            <person name="Nagy L.G."/>
            <person name="Martin F.M."/>
        </authorList>
    </citation>
    <scope>NUCLEOTIDE SEQUENCE</scope>
    <source>
        <strain evidence="1">P2</strain>
    </source>
</reference>
<sequence>MFSALDVDIRPGSGLGIFELGSSLWSIIELLRGMQNEFPQVDVKFDIDSPTTPIIIHVRPHLDLLFSEYQQRLHTIVLKRFRDVPPVMIRFKDKVLLGPDQILRRVDVSRAVGPTYEGEELRYSGVWFSFDEHAVQSQDQNQEIKTITVTQHNGQDRDALEEVLECPVMCGDIARAVAKVHKGVILHFYPTTTSEPFFVEIGATTVQDLSIELGPPPKIYYREDDRMRIHSRQRTNDDEDDDSSCKNFCNYFQHGVDFLISGATHTVRKIILHTNIPGSPLFHRYQRCPWEIEGVPEDDEDDSPPSVKFTEGAEKIRRFLQPRENPPHMPLNRTDDEEGLNLPSPITRLWGFDGVILEVAEPGQQVVSLTLF</sequence>
<protein>
    <submittedName>
        <fullName evidence="1">UPF0183-domain-containing protein</fullName>
    </submittedName>
</protein>
<keyword evidence="2" id="KW-1185">Reference proteome</keyword>
<comment type="caution">
    <text evidence="1">The sequence shown here is derived from an EMBL/GenBank/DDBJ whole genome shotgun (WGS) entry which is preliminary data.</text>
</comment>
<name>A0ACB6ZR09_THEGA</name>
<proteinExistence type="predicted"/>
<gene>
    <name evidence="1" type="ORF">BDM02DRAFT_3089802</name>
</gene>
<accession>A0ACB6ZR09</accession>